<evidence type="ECO:0000313" key="2">
    <source>
        <dbReference type="Proteomes" id="UP000265520"/>
    </source>
</evidence>
<protein>
    <submittedName>
        <fullName evidence="1">Uncharacterized protein</fullName>
    </submittedName>
</protein>
<comment type="caution">
    <text evidence="1">The sequence shown here is derived from an EMBL/GenBank/DDBJ whole genome shotgun (WGS) entry which is preliminary data.</text>
</comment>
<accession>A0A392VWF8</accession>
<evidence type="ECO:0000313" key="1">
    <source>
        <dbReference type="EMBL" id="MCI92287.1"/>
    </source>
</evidence>
<keyword evidence="2" id="KW-1185">Reference proteome</keyword>
<name>A0A392VWF8_9FABA</name>
<dbReference type="AlphaFoldDB" id="A0A392VWF8"/>
<proteinExistence type="predicted"/>
<sequence length="49" mass="5286">MFRGGERLKKRLVKLSVNNDGMLRLGGEEYSGALVDMEVNGSNTELGSG</sequence>
<dbReference type="Proteomes" id="UP000265520">
    <property type="component" value="Unassembled WGS sequence"/>
</dbReference>
<organism evidence="1 2">
    <name type="scientific">Trifolium medium</name>
    <dbReference type="NCBI Taxonomy" id="97028"/>
    <lineage>
        <taxon>Eukaryota</taxon>
        <taxon>Viridiplantae</taxon>
        <taxon>Streptophyta</taxon>
        <taxon>Embryophyta</taxon>
        <taxon>Tracheophyta</taxon>
        <taxon>Spermatophyta</taxon>
        <taxon>Magnoliopsida</taxon>
        <taxon>eudicotyledons</taxon>
        <taxon>Gunneridae</taxon>
        <taxon>Pentapetalae</taxon>
        <taxon>rosids</taxon>
        <taxon>fabids</taxon>
        <taxon>Fabales</taxon>
        <taxon>Fabaceae</taxon>
        <taxon>Papilionoideae</taxon>
        <taxon>50 kb inversion clade</taxon>
        <taxon>NPAAA clade</taxon>
        <taxon>Hologalegina</taxon>
        <taxon>IRL clade</taxon>
        <taxon>Trifolieae</taxon>
        <taxon>Trifolium</taxon>
    </lineage>
</organism>
<dbReference type="EMBL" id="LXQA011296224">
    <property type="protein sequence ID" value="MCI92287.1"/>
    <property type="molecule type" value="Genomic_DNA"/>
</dbReference>
<reference evidence="1 2" key="1">
    <citation type="journal article" date="2018" name="Front. Plant Sci.">
        <title>Red Clover (Trifolium pratense) and Zigzag Clover (T. medium) - A Picture of Genomic Similarities and Differences.</title>
        <authorList>
            <person name="Dluhosova J."/>
            <person name="Istvanek J."/>
            <person name="Nedelnik J."/>
            <person name="Repkova J."/>
        </authorList>
    </citation>
    <scope>NUCLEOTIDE SEQUENCE [LARGE SCALE GENOMIC DNA]</scope>
    <source>
        <strain evidence="2">cv. 10/8</strain>
        <tissue evidence="1">Leaf</tissue>
    </source>
</reference>